<dbReference type="Gene3D" id="3.30.50.10">
    <property type="entry name" value="Erythroid Transcription Factor GATA-1, subunit A"/>
    <property type="match status" value="2"/>
</dbReference>
<evidence type="ECO:0000256" key="1">
    <source>
        <dbReference type="ARBA" id="ARBA00023015"/>
    </source>
</evidence>
<dbReference type="Proteomes" id="UP000580250">
    <property type="component" value="Unassembled WGS sequence"/>
</dbReference>
<protein>
    <recommendedName>
        <fullName evidence="5">GATA-type domain-containing protein</fullName>
    </recommendedName>
</protein>
<evidence type="ECO:0000313" key="7">
    <source>
        <dbReference type="Proteomes" id="UP000580250"/>
    </source>
</evidence>
<dbReference type="EMBL" id="CAJEWN010002201">
    <property type="protein sequence ID" value="CAD2202458.1"/>
    <property type="molecule type" value="Genomic_DNA"/>
</dbReference>
<gene>
    <name evidence="6" type="ORF">MENT_LOCUS56093</name>
</gene>
<organism evidence="6 7">
    <name type="scientific">Meloidogyne enterolobii</name>
    <name type="common">Root-knot nematode worm</name>
    <name type="synonym">Meloidogyne mayaguensis</name>
    <dbReference type="NCBI Taxonomy" id="390850"/>
    <lineage>
        <taxon>Eukaryota</taxon>
        <taxon>Metazoa</taxon>
        <taxon>Ecdysozoa</taxon>
        <taxon>Nematoda</taxon>
        <taxon>Chromadorea</taxon>
        <taxon>Rhabditida</taxon>
        <taxon>Tylenchina</taxon>
        <taxon>Tylenchomorpha</taxon>
        <taxon>Tylenchoidea</taxon>
        <taxon>Meloidogynidae</taxon>
        <taxon>Meloidogyninae</taxon>
        <taxon>Meloidogyne</taxon>
    </lineage>
</organism>
<dbReference type="InterPro" id="IPR000679">
    <property type="entry name" value="Znf_GATA"/>
</dbReference>
<dbReference type="AlphaFoldDB" id="A0A6V7XT39"/>
<proteinExistence type="predicted"/>
<evidence type="ECO:0000313" key="6">
    <source>
        <dbReference type="EMBL" id="CAD2202458.1"/>
    </source>
</evidence>
<evidence type="ECO:0000256" key="3">
    <source>
        <dbReference type="ARBA" id="ARBA00023242"/>
    </source>
</evidence>
<accession>A0A6V7XT39</accession>
<dbReference type="GO" id="GO:0008270">
    <property type="term" value="F:zinc ion binding"/>
    <property type="evidence" value="ECO:0007669"/>
    <property type="project" value="UniProtKB-KW"/>
</dbReference>
<reference evidence="6 7" key="1">
    <citation type="submission" date="2020-08" db="EMBL/GenBank/DDBJ databases">
        <authorList>
            <person name="Koutsovoulos G."/>
            <person name="Danchin GJ E."/>
        </authorList>
    </citation>
    <scope>NUCLEOTIDE SEQUENCE [LARGE SCALE GENOMIC DNA]</scope>
</reference>
<keyword evidence="4" id="KW-0863">Zinc-finger</keyword>
<keyword evidence="4" id="KW-0862">Zinc</keyword>
<dbReference type="OrthoDB" id="515401at2759"/>
<dbReference type="SUPFAM" id="SSF57716">
    <property type="entry name" value="Glucocorticoid receptor-like (DNA-binding domain)"/>
    <property type="match status" value="2"/>
</dbReference>
<keyword evidence="2" id="KW-0804">Transcription</keyword>
<comment type="caution">
    <text evidence="6">The sequence shown here is derived from an EMBL/GenBank/DDBJ whole genome shotgun (WGS) entry which is preliminary data.</text>
</comment>
<feature type="domain" description="GATA-type" evidence="5">
    <location>
        <begin position="46"/>
        <end position="77"/>
    </location>
</feature>
<evidence type="ECO:0000259" key="5">
    <source>
        <dbReference type="PROSITE" id="PS50114"/>
    </source>
</evidence>
<keyword evidence="4" id="KW-0479">Metal-binding</keyword>
<name>A0A6V7XT39_MELEN</name>
<evidence type="ECO:0000256" key="4">
    <source>
        <dbReference type="PROSITE-ProRule" id="PRU00094"/>
    </source>
</evidence>
<dbReference type="GO" id="GO:0006355">
    <property type="term" value="P:regulation of DNA-templated transcription"/>
    <property type="evidence" value="ECO:0007669"/>
    <property type="project" value="InterPro"/>
</dbReference>
<feature type="domain" description="GATA-type" evidence="5">
    <location>
        <begin position="1"/>
        <end position="37"/>
    </location>
</feature>
<dbReference type="PROSITE" id="PS50114">
    <property type="entry name" value="GATA_ZN_FINGER_2"/>
    <property type="match status" value="2"/>
</dbReference>
<dbReference type="GO" id="GO:0043565">
    <property type="term" value="F:sequence-specific DNA binding"/>
    <property type="evidence" value="ECO:0007669"/>
    <property type="project" value="InterPro"/>
</dbReference>
<sequence>MCFICRVTHTKQWYNLLKEHYLCEQCAAYKRRYGKFRSKELWFMTRKITRNCSICDVTHTSHWYRYSKQGHYLCAACYQKQHKIKKSIKNTKTDNRS</sequence>
<evidence type="ECO:0000256" key="2">
    <source>
        <dbReference type="ARBA" id="ARBA00023163"/>
    </source>
</evidence>
<keyword evidence="3" id="KW-0539">Nucleus</keyword>
<dbReference type="SMART" id="SM00401">
    <property type="entry name" value="ZnF_GATA"/>
    <property type="match status" value="1"/>
</dbReference>
<dbReference type="InterPro" id="IPR013088">
    <property type="entry name" value="Znf_NHR/GATA"/>
</dbReference>
<keyword evidence="1" id="KW-0805">Transcription regulation</keyword>